<dbReference type="PROSITE" id="PS51776">
    <property type="entry name" value="RH1"/>
    <property type="match status" value="1"/>
</dbReference>
<dbReference type="PANTHER" id="PTHR21502">
    <property type="entry name" value="ZINC FINGER PROTEIN DZIP1"/>
    <property type="match status" value="1"/>
</dbReference>
<dbReference type="EMBL" id="JBJKFK010008190">
    <property type="protein sequence ID" value="KAL3307143.1"/>
    <property type="molecule type" value="Genomic_DNA"/>
</dbReference>
<dbReference type="InterPro" id="IPR034744">
    <property type="entry name" value="RH2"/>
</dbReference>
<dbReference type="InterPro" id="IPR051241">
    <property type="entry name" value="DZIP_RILPL"/>
</dbReference>
<sequence length="316" mass="36554">MLTVLDIYGVAASIGKDFELLIENYGAETVSSLMPKIISILEELEEYATHFDSDEKEIASLQATISQLELDKRDRLQEKDDLNKELEQLEDHWKLETSNLTQLIQKLENDNTSLKNLLSSRSSASNYNLTAAESITDEEIQLMMRLKELIDRQKAEIKTLKRKIVQRNIDLRAVQNQVDRMAQVNAELRRKHFICKKQACELDMERSELENLIQSKNDLIRNMRENVYCPEEIRDRHLRAEMMAEDSDLLTAPSTSRLLPLTPTTSEFSSGFDDTFTDQSEASQSELADPKKPRFTLDELRSVLKERNELRSRLVE</sequence>
<dbReference type="PANTHER" id="PTHR21502:SF4">
    <property type="entry name" value="RILP-LIKE PROTEIN HOMOLOG"/>
    <property type="match status" value="1"/>
</dbReference>
<proteinExistence type="predicted"/>
<evidence type="ECO:0000259" key="4">
    <source>
        <dbReference type="PROSITE" id="PS51776"/>
    </source>
</evidence>
<keyword evidence="7" id="KW-1185">Reference proteome</keyword>
<protein>
    <submittedName>
        <fullName evidence="6">Rab interacting lysosomal protein-like 1</fullName>
    </submittedName>
</protein>
<evidence type="ECO:0000259" key="5">
    <source>
        <dbReference type="PROSITE" id="PS51777"/>
    </source>
</evidence>
<accession>A0ABD2PJN8</accession>
<dbReference type="InterPro" id="IPR034743">
    <property type="entry name" value="RH1"/>
</dbReference>
<feature type="coiled-coil region" evidence="2">
    <location>
        <begin position="143"/>
        <end position="226"/>
    </location>
</feature>
<dbReference type="Proteomes" id="UP001626550">
    <property type="component" value="Unassembled WGS sequence"/>
</dbReference>
<feature type="compositionally biased region" description="Polar residues" evidence="3">
    <location>
        <begin position="277"/>
        <end position="286"/>
    </location>
</feature>
<feature type="domain" description="RH1" evidence="4">
    <location>
        <begin position="1"/>
        <end position="78"/>
    </location>
</feature>
<comment type="caution">
    <text evidence="6">The sequence shown here is derived from an EMBL/GenBank/DDBJ whole genome shotgun (WGS) entry which is preliminary data.</text>
</comment>
<name>A0ABD2PJN8_9PLAT</name>
<dbReference type="CDD" id="cd14445">
    <property type="entry name" value="RILP-like"/>
    <property type="match status" value="1"/>
</dbReference>
<feature type="region of interest" description="Disordered" evidence="3">
    <location>
        <begin position="254"/>
        <end position="293"/>
    </location>
</feature>
<dbReference type="Pfam" id="PF09744">
    <property type="entry name" value="RH1"/>
    <property type="match status" value="1"/>
</dbReference>
<evidence type="ECO:0000313" key="7">
    <source>
        <dbReference type="Proteomes" id="UP001626550"/>
    </source>
</evidence>
<gene>
    <name evidence="6" type="primary">RILPL1</name>
    <name evidence="6" type="ORF">Ciccas_014351</name>
</gene>
<evidence type="ECO:0000256" key="2">
    <source>
        <dbReference type="SAM" id="Coils"/>
    </source>
</evidence>
<reference evidence="6 7" key="1">
    <citation type="submission" date="2024-11" db="EMBL/GenBank/DDBJ databases">
        <title>Adaptive evolution of stress response genes in parasites aligns with host niche diversity.</title>
        <authorList>
            <person name="Hahn C."/>
            <person name="Resl P."/>
        </authorList>
    </citation>
    <scope>NUCLEOTIDE SEQUENCE [LARGE SCALE GENOMIC DNA]</scope>
    <source>
        <strain evidence="6">EGGRZ-B1_66</strain>
        <tissue evidence="6">Body</tissue>
    </source>
</reference>
<dbReference type="AlphaFoldDB" id="A0ABD2PJN8"/>
<feature type="coiled-coil region" evidence="2">
    <location>
        <begin position="51"/>
        <end position="117"/>
    </location>
</feature>
<feature type="non-terminal residue" evidence="6">
    <location>
        <position position="316"/>
    </location>
</feature>
<dbReference type="Gene3D" id="1.20.58.1770">
    <property type="match status" value="1"/>
</dbReference>
<dbReference type="PROSITE" id="PS51777">
    <property type="entry name" value="RH2"/>
    <property type="match status" value="1"/>
</dbReference>
<evidence type="ECO:0000313" key="6">
    <source>
        <dbReference type="EMBL" id="KAL3307143.1"/>
    </source>
</evidence>
<feature type="domain" description="RH2" evidence="5">
    <location>
        <begin position="292"/>
        <end position="316"/>
    </location>
</feature>
<evidence type="ECO:0000256" key="1">
    <source>
        <dbReference type="ARBA" id="ARBA00023054"/>
    </source>
</evidence>
<feature type="compositionally biased region" description="Low complexity" evidence="3">
    <location>
        <begin position="254"/>
        <end position="266"/>
    </location>
</feature>
<organism evidence="6 7">
    <name type="scientific">Cichlidogyrus casuarinus</name>
    <dbReference type="NCBI Taxonomy" id="1844966"/>
    <lineage>
        <taxon>Eukaryota</taxon>
        <taxon>Metazoa</taxon>
        <taxon>Spiralia</taxon>
        <taxon>Lophotrochozoa</taxon>
        <taxon>Platyhelminthes</taxon>
        <taxon>Monogenea</taxon>
        <taxon>Monopisthocotylea</taxon>
        <taxon>Dactylogyridea</taxon>
        <taxon>Ancyrocephalidae</taxon>
        <taxon>Cichlidogyrus</taxon>
    </lineage>
</organism>
<evidence type="ECO:0000256" key="3">
    <source>
        <dbReference type="SAM" id="MobiDB-lite"/>
    </source>
</evidence>
<keyword evidence="1 2" id="KW-0175">Coiled coil</keyword>